<feature type="coiled-coil region" evidence="2">
    <location>
        <begin position="105"/>
        <end position="160"/>
    </location>
</feature>
<sequence>MKSTKMSRVRTCPKRFVPDWSTEAQESETEGPITSAPVNTGGCLEKLTIADYLAAQRQKVYTKYSHSVKRDINDKLQKDIELELQKICYAENHVEEDEIFFQEIIKEKEQKLSDALELAENLAAVKTEVTQEFEKRTADIRKLRSDIESYKEKLTEYTQYKDFFTGLAPATWREEQEMKRKQRRAPKLKEEEAQKTKQADSAKEGKTTKCPLKSTCRTKKPPQKHHHKKSVKKSSCEQKKPAPEAPKAEKSDSDEEPEIYFKDPMEVMTALDELMEEDLFHIQDFQDTEEDMTRIHKILHQTEADTQTTMQNLHEQIKKLKTDIQAAEDMASDLELKSRLFSYGEYNVNQDKMIQCLHDKVKKVYAKCVDGVESSTLTMLTSIEDKVEDIIERIEELPPGVADAIERARETERRQKMQEMKLLMEKQAQEERTRRATERALADIKKLVCT</sequence>
<keyword evidence="1 2" id="KW-0175">Coiled coil</keyword>
<dbReference type="EMBL" id="JAFDVH010000025">
    <property type="protein sequence ID" value="KAG7454631.1"/>
    <property type="molecule type" value="Genomic_DNA"/>
</dbReference>
<feature type="compositionally biased region" description="Basic and acidic residues" evidence="3">
    <location>
        <begin position="234"/>
        <end position="251"/>
    </location>
</feature>
<dbReference type="InterPro" id="IPR051147">
    <property type="entry name" value="CFAP_domain-containing"/>
</dbReference>
<keyword evidence="6" id="KW-1185">Reference proteome</keyword>
<dbReference type="Proteomes" id="UP001046870">
    <property type="component" value="Chromosome 25"/>
</dbReference>
<feature type="compositionally biased region" description="Basic residues" evidence="3">
    <location>
        <begin position="216"/>
        <end position="232"/>
    </location>
</feature>
<comment type="caution">
    <text evidence="5">The sequence shown here is derived from an EMBL/GenBank/DDBJ whole genome shotgun (WGS) entry which is preliminary data.</text>
</comment>
<protein>
    <recommendedName>
        <fullName evidence="4">DUF4200 domain-containing protein</fullName>
    </recommendedName>
</protein>
<feature type="region of interest" description="Disordered" evidence="3">
    <location>
        <begin position="175"/>
        <end position="259"/>
    </location>
</feature>
<organism evidence="5 6">
    <name type="scientific">Megalops atlanticus</name>
    <name type="common">Tarpon</name>
    <name type="synonym">Clupea gigantea</name>
    <dbReference type="NCBI Taxonomy" id="7932"/>
    <lineage>
        <taxon>Eukaryota</taxon>
        <taxon>Metazoa</taxon>
        <taxon>Chordata</taxon>
        <taxon>Craniata</taxon>
        <taxon>Vertebrata</taxon>
        <taxon>Euteleostomi</taxon>
        <taxon>Actinopterygii</taxon>
        <taxon>Neopterygii</taxon>
        <taxon>Teleostei</taxon>
        <taxon>Elopiformes</taxon>
        <taxon>Megalopidae</taxon>
        <taxon>Megalops</taxon>
    </lineage>
</organism>
<dbReference type="InterPro" id="IPR025252">
    <property type="entry name" value="DUF4200"/>
</dbReference>
<feature type="coiled-coil region" evidence="2">
    <location>
        <begin position="303"/>
        <end position="337"/>
    </location>
</feature>
<dbReference type="Pfam" id="PF13863">
    <property type="entry name" value="DUF4200"/>
    <property type="match status" value="1"/>
</dbReference>
<dbReference type="OrthoDB" id="10264063at2759"/>
<accession>A0A9D3PD96</accession>
<dbReference type="PANTHER" id="PTHR21683">
    <property type="entry name" value="COILED-COIL DOMAIN-CONTAINING PROTEIN 42 LIKE-2-LIKE-RELATED"/>
    <property type="match status" value="1"/>
</dbReference>
<dbReference type="GO" id="GO:0005856">
    <property type="term" value="C:cytoskeleton"/>
    <property type="evidence" value="ECO:0007669"/>
    <property type="project" value="UniProtKB-ARBA"/>
</dbReference>
<evidence type="ECO:0000256" key="2">
    <source>
        <dbReference type="SAM" id="Coils"/>
    </source>
</evidence>
<name>A0A9D3PD96_MEGAT</name>
<feature type="compositionally biased region" description="Basic and acidic residues" evidence="3">
    <location>
        <begin position="187"/>
        <end position="207"/>
    </location>
</feature>
<dbReference type="PANTHER" id="PTHR21683:SF3">
    <property type="entry name" value="CILIA AND FLAGELLA ASSOCIATED PROTEIN 100"/>
    <property type="match status" value="1"/>
</dbReference>
<gene>
    <name evidence="5" type="ORF">MATL_G00261870</name>
</gene>
<evidence type="ECO:0000256" key="3">
    <source>
        <dbReference type="SAM" id="MobiDB-lite"/>
    </source>
</evidence>
<evidence type="ECO:0000313" key="5">
    <source>
        <dbReference type="EMBL" id="KAG7454631.1"/>
    </source>
</evidence>
<evidence type="ECO:0000256" key="1">
    <source>
        <dbReference type="ARBA" id="ARBA00023054"/>
    </source>
</evidence>
<dbReference type="AlphaFoldDB" id="A0A9D3PD96"/>
<reference evidence="5" key="1">
    <citation type="submission" date="2021-01" db="EMBL/GenBank/DDBJ databases">
        <authorList>
            <person name="Zahm M."/>
            <person name="Roques C."/>
            <person name="Cabau C."/>
            <person name="Klopp C."/>
            <person name="Donnadieu C."/>
            <person name="Jouanno E."/>
            <person name="Lampietro C."/>
            <person name="Louis A."/>
            <person name="Herpin A."/>
            <person name="Echchiki A."/>
            <person name="Berthelot C."/>
            <person name="Parey E."/>
            <person name="Roest-Crollius H."/>
            <person name="Braasch I."/>
            <person name="Postlethwait J."/>
            <person name="Bobe J."/>
            <person name="Montfort J."/>
            <person name="Bouchez O."/>
            <person name="Begum T."/>
            <person name="Mejri S."/>
            <person name="Adams A."/>
            <person name="Chen W.-J."/>
            <person name="Guiguen Y."/>
        </authorList>
    </citation>
    <scope>NUCLEOTIDE SEQUENCE</scope>
    <source>
        <strain evidence="5">YG-15Mar2019-1</strain>
        <tissue evidence="5">Brain</tissue>
    </source>
</reference>
<feature type="region of interest" description="Disordered" evidence="3">
    <location>
        <begin position="18"/>
        <end position="37"/>
    </location>
</feature>
<proteinExistence type="predicted"/>
<evidence type="ECO:0000313" key="6">
    <source>
        <dbReference type="Proteomes" id="UP001046870"/>
    </source>
</evidence>
<evidence type="ECO:0000259" key="4">
    <source>
        <dbReference type="Pfam" id="PF13863"/>
    </source>
</evidence>
<feature type="domain" description="DUF4200" evidence="4">
    <location>
        <begin position="53"/>
        <end position="169"/>
    </location>
</feature>